<dbReference type="InterPro" id="IPR013766">
    <property type="entry name" value="Thioredoxin_domain"/>
</dbReference>
<dbReference type="EMBL" id="CAXIXY010000003">
    <property type="protein sequence ID" value="CAL2081993.1"/>
    <property type="molecule type" value="Genomic_DNA"/>
</dbReference>
<feature type="transmembrane region" description="Helical" evidence="3">
    <location>
        <begin position="20"/>
        <end position="38"/>
    </location>
</feature>
<keyword evidence="3" id="KW-1133">Transmembrane helix</keyword>
<organism evidence="5 6">
    <name type="scientific">Tenacibaculum platacis</name>
    <dbReference type="NCBI Taxonomy" id="3137852"/>
    <lineage>
        <taxon>Bacteria</taxon>
        <taxon>Pseudomonadati</taxon>
        <taxon>Bacteroidota</taxon>
        <taxon>Flavobacteriia</taxon>
        <taxon>Flavobacteriales</taxon>
        <taxon>Flavobacteriaceae</taxon>
        <taxon>Tenacibaculum</taxon>
    </lineage>
</organism>
<proteinExistence type="inferred from homology"/>
<keyword evidence="3" id="KW-0812">Transmembrane</keyword>
<dbReference type="SUPFAM" id="SSF52833">
    <property type="entry name" value="Thioredoxin-like"/>
    <property type="match status" value="1"/>
</dbReference>
<gene>
    <name evidence="5" type="ORF">T190607A01A_11287</name>
</gene>
<dbReference type="Proteomes" id="UP001497416">
    <property type="component" value="Unassembled WGS sequence"/>
</dbReference>
<sequence>MQYNFAEMNIQFFKKSKYTFLFLILFTLIALPAYYFLIKVDQKLPIYNPADVNPKLVDNSIRMFTKNHTVSDFELINQNGKKVTQEDYKGKIYVADFFFVTCKGICIPMSNNMLKLQEAFKDDDDIMFLSHTVTPELDSVPVLKAYTERKGIDDKKWNVTTGEKKHIYELARKSYFAVLDEGDGGVQDFIHTENFILIDKDKRIRGMYDGTKYENMQKIIDDILLLKEEYK</sequence>
<dbReference type="PROSITE" id="PS51352">
    <property type="entry name" value="THIOREDOXIN_2"/>
    <property type="match status" value="1"/>
</dbReference>
<keyword evidence="3" id="KW-0472">Membrane</keyword>
<comment type="caution">
    <text evidence="5">The sequence shown here is derived from an EMBL/GenBank/DDBJ whole genome shotgun (WGS) entry which is preliminary data.</text>
</comment>
<dbReference type="InterPro" id="IPR036249">
    <property type="entry name" value="Thioredoxin-like_sf"/>
</dbReference>
<evidence type="ECO:0000256" key="2">
    <source>
        <dbReference type="ARBA" id="ARBA00023008"/>
    </source>
</evidence>
<name>A0ABP1EJB7_9FLAO</name>
<dbReference type="PANTHER" id="PTHR12151:SF25">
    <property type="entry name" value="LINALOOL DEHYDRATASE_ISOMERASE DOMAIN-CONTAINING PROTEIN"/>
    <property type="match status" value="1"/>
</dbReference>
<keyword evidence="6" id="KW-1185">Reference proteome</keyword>
<dbReference type="Gene3D" id="3.40.30.10">
    <property type="entry name" value="Glutaredoxin"/>
    <property type="match status" value="1"/>
</dbReference>
<comment type="similarity">
    <text evidence="1">Belongs to the SCO1/2 family.</text>
</comment>
<evidence type="ECO:0000313" key="6">
    <source>
        <dbReference type="Proteomes" id="UP001497416"/>
    </source>
</evidence>
<keyword evidence="2" id="KW-0186">Copper</keyword>
<protein>
    <submittedName>
        <fullName evidence="5">Protein SCO1</fullName>
    </submittedName>
</protein>
<dbReference type="PANTHER" id="PTHR12151">
    <property type="entry name" value="ELECTRON TRANSPORT PROTIN SCO1/SENC FAMILY MEMBER"/>
    <property type="match status" value="1"/>
</dbReference>
<evidence type="ECO:0000259" key="4">
    <source>
        <dbReference type="PROSITE" id="PS51352"/>
    </source>
</evidence>
<accession>A0ABP1EJB7</accession>
<evidence type="ECO:0000256" key="1">
    <source>
        <dbReference type="ARBA" id="ARBA00010996"/>
    </source>
</evidence>
<dbReference type="CDD" id="cd02968">
    <property type="entry name" value="SCO"/>
    <property type="match status" value="1"/>
</dbReference>
<evidence type="ECO:0000313" key="5">
    <source>
        <dbReference type="EMBL" id="CAL2081993.1"/>
    </source>
</evidence>
<feature type="domain" description="Thioredoxin" evidence="4">
    <location>
        <begin position="64"/>
        <end position="225"/>
    </location>
</feature>
<dbReference type="InterPro" id="IPR003782">
    <property type="entry name" value="SCO1/SenC"/>
</dbReference>
<reference evidence="5 6" key="1">
    <citation type="submission" date="2024-05" db="EMBL/GenBank/DDBJ databases">
        <authorList>
            <person name="Duchaud E."/>
        </authorList>
    </citation>
    <scope>NUCLEOTIDE SEQUENCE [LARGE SCALE GENOMIC DNA]</scope>
    <source>
        <strain evidence="5">Ena-SAMPLE-TAB-13-05-2024-13:56:06:370-140302</strain>
    </source>
</reference>
<dbReference type="Pfam" id="PF02630">
    <property type="entry name" value="SCO1-SenC"/>
    <property type="match status" value="1"/>
</dbReference>
<evidence type="ECO:0000256" key="3">
    <source>
        <dbReference type="SAM" id="Phobius"/>
    </source>
</evidence>